<reference evidence="3" key="1">
    <citation type="submission" date="2009-09" db="EMBL/GenBank/DDBJ databases">
        <title>The complete chromosome of Sebaldella termitidis ATCC 33386.</title>
        <authorList>
            <consortium name="US DOE Joint Genome Institute (JGI-PGF)"/>
            <person name="Lucas S."/>
            <person name="Copeland A."/>
            <person name="Lapidus A."/>
            <person name="Glavina del Rio T."/>
            <person name="Dalin E."/>
            <person name="Tice H."/>
            <person name="Bruce D."/>
            <person name="Goodwin L."/>
            <person name="Pitluck S."/>
            <person name="Kyrpides N."/>
            <person name="Mavromatis K."/>
            <person name="Ivanova N."/>
            <person name="Mikhailova N."/>
            <person name="Sims D."/>
            <person name="Meincke L."/>
            <person name="Brettin T."/>
            <person name="Detter J.C."/>
            <person name="Han C."/>
            <person name="Larimer F."/>
            <person name="Land M."/>
            <person name="Hauser L."/>
            <person name="Markowitz V."/>
            <person name="Cheng J.F."/>
            <person name="Hugenholtz P."/>
            <person name="Woyke T."/>
            <person name="Wu D."/>
            <person name="Eisen J.A."/>
        </authorList>
    </citation>
    <scope>NUCLEOTIDE SEQUENCE [LARGE SCALE GENOMIC DNA]</scope>
    <source>
        <strain evidence="3">ATCC 33386 / NCTC 11300</strain>
    </source>
</reference>
<keyword evidence="1" id="KW-0472">Membrane</keyword>
<dbReference type="STRING" id="526218.Sterm_1189"/>
<keyword evidence="3" id="KW-1185">Reference proteome</keyword>
<dbReference type="Proteomes" id="UP000000845">
    <property type="component" value="Chromosome"/>
</dbReference>
<dbReference type="HOGENOM" id="CLU_986574_0_0_0"/>
<dbReference type="AlphaFoldDB" id="D1AH23"/>
<gene>
    <name evidence="2" type="ordered locus">Sterm_1189</name>
</gene>
<dbReference type="KEGG" id="str:Sterm_1189"/>
<dbReference type="EMBL" id="CP001739">
    <property type="protein sequence ID" value="ACZ08057.1"/>
    <property type="molecule type" value="Genomic_DNA"/>
</dbReference>
<sequence length="282" mass="34158">MKEIAEIQYTVDADRLKRLYYARYKVNYEKFSQEIYESRSESEREYKDIFFDDRVISENILKNEKTTFLYDELFAVEKTEDGYLFHITNNSLLFYGFNEFDPKSLEALDEILRPYYEIKLEKPAAVIENFEYTENKIRKIMFKKVFNYRLLLVITAYILLIWSELLYTSSFSKVLCMVIALGISIQYLYSYFIIPKKTLKSMKNGLLRGRVLFYQDRLELINKTKAEISVIKYEEFFKIKEIKYGFLFYIQRYKCFLFEYSEIQGDMENLKKILFNNKESKK</sequence>
<organism evidence="2 3">
    <name type="scientific">Sebaldella termitidis (strain ATCC 33386 / NCTC 11300)</name>
    <dbReference type="NCBI Taxonomy" id="526218"/>
    <lineage>
        <taxon>Bacteria</taxon>
        <taxon>Fusobacteriati</taxon>
        <taxon>Fusobacteriota</taxon>
        <taxon>Fusobacteriia</taxon>
        <taxon>Fusobacteriales</taxon>
        <taxon>Leptotrichiaceae</taxon>
        <taxon>Sebaldella</taxon>
    </lineage>
</organism>
<name>D1AH23_SEBTE</name>
<keyword evidence="1" id="KW-0812">Transmembrane</keyword>
<dbReference type="RefSeq" id="WP_012860653.1">
    <property type="nucleotide sequence ID" value="NC_013517.1"/>
</dbReference>
<reference evidence="2 3" key="2">
    <citation type="journal article" date="2010" name="Stand. Genomic Sci.">
        <title>Complete genome sequence of Sebaldella termitidis type strain (NCTC 11300).</title>
        <authorList>
            <person name="Harmon-Smith M."/>
            <person name="Celia L."/>
            <person name="Chertkov O."/>
            <person name="Lapidus A."/>
            <person name="Copeland A."/>
            <person name="Glavina Del Rio T."/>
            <person name="Nolan M."/>
            <person name="Lucas S."/>
            <person name="Tice H."/>
            <person name="Cheng J.F."/>
            <person name="Han C."/>
            <person name="Detter J.C."/>
            <person name="Bruce D."/>
            <person name="Goodwin L."/>
            <person name="Pitluck S."/>
            <person name="Pati A."/>
            <person name="Liolios K."/>
            <person name="Ivanova N."/>
            <person name="Mavromatis K."/>
            <person name="Mikhailova N."/>
            <person name="Chen A."/>
            <person name="Palaniappan K."/>
            <person name="Land M."/>
            <person name="Hauser L."/>
            <person name="Chang Y.J."/>
            <person name="Jeffries C.D."/>
            <person name="Brettin T."/>
            <person name="Goker M."/>
            <person name="Beck B."/>
            <person name="Bristow J."/>
            <person name="Eisen J.A."/>
            <person name="Markowitz V."/>
            <person name="Hugenholtz P."/>
            <person name="Kyrpides N.C."/>
            <person name="Klenk H.P."/>
            <person name="Chen F."/>
        </authorList>
    </citation>
    <scope>NUCLEOTIDE SEQUENCE [LARGE SCALE GENOMIC DNA]</scope>
    <source>
        <strain evidence="3">ATCC 33386 / NCTC 11300</strain>
    </source>
</reference>
<evidence type="ECO:0000313" key="3">
    <source>
        <dbReference type="Proteomes" id="UP000000845"/>
    </source>
</evidence>
<accession>D1AH23</accession>
<keyword evidence="1" id="KW-1133">Transmembrane helix</keyword>
<evidence type="ECO:0000313" key="2">
    <source>
        <dbReference type="EMBL" id="ACZ08057.1"/>
    </source>
</evidence>
<evidence type="ECO:0000256" key="1">
    <source>
        <dbReference type="SAM" id="Phobius"/>
    </source>
</evidence>
<protein>
    <recommendedName>
        <fullName evidence="4">YcxB-like protein domain-containing protein</fullName>
    </recommendedName>
</protein>
<evidence type="ECO:0008006" key="4">
    <source>
        <dbReference type="Google" id="ProtNLM"/>
    </source>
</evidence>
<feature type="transmembrane region" description="Helical" evidence="1">
    <location>
        <begin position="146"/>
        <end position="165"/>
    </location>
</feature>
<proteinExistence type="predicted"/>
<feature type="transmembrane region" description="Helical" evidence="1">
    <location>
        <begin position="171"/>
        <end position="194"/>
    </location>
</feature>